<dbReference type="OrthoDB" id="1189310at2759"/>
<feature type="domain" description="DUF4220" evidence="3">
    <location>
        <begin position="4"/>
        <end position="82"/>
    </location>
</feature>
<reference evidence="4 5" key="1">
    <citation type="journal article" date="2020" name="Nat. Food">
        <title>A phased Vanilla planifolia genome enables genetic improvement of flavour and production.</title>
        <authorList>
            <person name="Hasing T."/>
            <person name="Tang H."/>
            <person name="Brym M."/>
            <person name="Khazi F."/>
            <person name="Huang T."/>
            <person name="Chambers A.H."/>
        </authorList>
    </citation>
    <scope>NUCLEOTIDE SEQUENCE [LARGE SCALE GENOMIC DNA]</scope>
    <source>
        <tissue evidence="4">Leaf</tissue>
    </source>
</reference>
<keyword evidence="2" id="KW-0732">Signal</keyword>
<comment type="caution">
    <text evidence="4">The sequence shown here is derived from an EMBL/GenBank/DDBJ whole genome shotgun (WGS) entry which is preliminary data.</text>
</comment>
<evidence type="ECO:0000256" key="2">
    <source>
        <dbReference type="SAM" id="SignalP"/>
    </source>
</evidence>
<evidence type="ECO:0000313" key="4">
    <source>
        <dbReference type="EMBL" id="KAG0495249.1"/>
    </source>
</evidence>
<feature type="transmembrane region" description="Helical" evidence="1">
    <location>
        <begin position="28"/>
        <end position="45"/>
    </location>
</feature>
<accession>A0A835VC45</accession>
<evidence type="ECO:0000259" key="3">
    <source>
        <dbReference type="Pfam" id="PF13968"/>
    </source>
</evidence>
<evidence type="ECO:0000313" key="5">
    <source>
        <dbReference type="Proteomes" id="UP000639772"/>
    </source>
</evidence>
<organism evidence="4 5">
    <name type="scientific">Vanilla planifolia</name>
    <name type="common">Vanilla</name>
    <dbReference type="NCBI Taxonomy" id="51239"/>
    <lineage>
        <taxon>Eukaryota</taxon>
        <taxon>Viridiplantae</taxon>
        <taxon>Streptophyta</taxon>
        <taxon>Embryophyta</taxon>
        <taxon>Tracheophyta</taxon>
        <taxon>Spermatophyta</taxon>
        <taxon>Magnoliopsida</taxon>
        <taxon>Liliopsida</taxon>
        <taxon>Asparagales</taxon>
        <taxon>Orchidaceae</taxon>
        <taxon>Vanilloideae</taxon>
        <taxon>Vanilleae</taxon>
        <taxon>Vanilla</taxon>
    </lineage>
</organism>
<dbReference type="InterPro" id="IPR025315">
    <property type="entry name" value="DUF4220"/>
</dbReference>
<keyword evidence="1" id="KW-0472">Membrane</keyword>
<dbReference type="PANTHER" id="PTHR31325">
    <property type="entry name" value="OS01G0798800 PROTEIN-RELATED"/>
    <property type="match status" value="1"/>
</dbReference>
<dbReference type="EMBL" id="JADCNM010000002">
    <property type="protein sequence ID" value="KAG0495249.1"/>
    <property type="molecule type" value="Genomic_DNA"/>
</dbReference>
<sequence length="137" mass="15649">MAVWSNYLLANWVTNFILGQLSSSMYDNSNKAILAFWVPFLLLHLGGQDTITTNSMEDNKLWAQHLLAFAYKLIIVAYVLFLPFPTFSLDVIPLVDVYKVIRDMLKAMNVKDVLGLTSMELNYAYDEMYTAAPLITR</sequence>
<protein>
    <recommendedName>
        <fullName evidence="3">DUF4220 domain-containing protein</fullName>
    </recommendedName>
</protein>
<dbReference type="Proteomes" id="UP000639772">
    <property type="component" value="Unassembled WGS sequence"/>
</dbReference>
<proteinExistence type="predicted"/>
<feature type="chain" id="PRO_5032627976" description="DUF4220 domain-containing protein" evidence="2">
    <location>
        <begin position="20"/>
        <end position="137"/>
    </location>
</feature>
<name>A0A835VC45_VANPL</name>
<dbReference type="AlphaFoldDB" id="A0A835VC45"/>
<keyword evidence="1" id="KW-1133">Transmembrane helix</keyword>
<evidence type="ECO:0000256" key="1">
    <source>
        <dbReference type="SAM" id="Phobius"/>
    </source>
</evidence>
<feature type="signal peptide" evidence="2">
    <location>
        <begin position="1"/>
        <end position="19"/>
    </location>
</feature>
<feature type="transmembrane region" description="Helical" evidence="1">
    <location>
        <begin position="66"/>
        <end position="84"/>
    </location>
</feature>
<dbReference type="Pfam" id="PF13968">
    <property type="entry name" value="DUF4220"/>
    <property type="match status" value="1"/>
</dbReference>
<keyword evidence="1" id="KW-0812">Transmembrane</keyword>
<gene>
    <name evidence="4" type="ORF">HPP92_006243</name>
</gene>